<dbReference type="PANTHER" id="PTHR36343:SF1">
    <property type="entry name" value="EXPRESSED PROTEIN"/>
    <property type="match status" value="1"/>
</dbReference>
<reference evidence="3 4" key="1">
    <citation type="journal article" date="2024" name="Nat. Commun.">
        <title>Phylogenomics reveals the evolutionary origins of lichenization in chlorophyte algae.</title>
        <authorList>
            <person name="Puginier C."/>
            <person name="Libourel C."/>
            <person name="Otte J."/>
            <person name="Skaloud P."/>
            <person name="Haon M."/>
            <person name="Grisel S."/>
            <person name="Petersen M."/>
            <person name="Berrin J.G."/>
            <person name="Delaux P.M."/>
            <person name="Dal Grande F."/>
            <person name="Keller J."/>
        </authorList>
    </citation>
    <scope>NUCLEOTIDE SEQUENCE [LARGE SCALE GENOMIC DNA]</scope>
    <source>
        <strain evidence="3 4">SAG 2145</strain>
    </source>
</reference>
<accession>A0AAW1QUZ4</accession>
<evidence type="ECO:0000313" key="4">
    <source>
        <dbReference type="Proteomes" id="UP001438707"/>
    </source>
</evidence>
<dbReference type="EMBL" id="JALJOS010000025">
    <property type="protein sequence ID" value="KAK9825284.1"/>
    <property type="molecule type" value="Genomic_DNA"/>
</dbReference>
<feature type="compositionally biased region" description="Polar residues" evidence="1">
    <location>
        <begin position="8"/>
        <end position="23"/>
    </location>
</feature>
<dbReference type="Proteomes" id="UP001438707">
    <property type="component" value="Unassembled WGS sequence"/>
</dbReference>
<gene>
    <name evidence="3" type="ORF">WJX74_006260</name>
</gene>
<proteinExistence type="predicted"/>
<evidence type="ECO:0000256" key="1">
    <source>
        <dbReference type="SAM" id="MobiDB-lite"/>
    </source>
</evidence>
<organism evidence="3 4">
    <name type="scientific">Apatococcus lobatus</name>
    <dbReference type="NCBI Taxonomy" id="904363"/>
    <lineage>
        <taxon>Eukaryota</taxon>
        <taxon>Viridiplantae</taxon>
        <taxon>Chlorophyta</taxon>
        <taxon>core chlorophytes</taxon>
        <taxon>Trebouxiophyceae</taxon>
        <taxon>Chlorellales</taxon>
        <taxon>Chlorellaceae</taxon>
        <taxon>Apatococcus</taxon>
    </lineage>
</organism>
<dbReference type="PANTHER" id="PTHR36343">
    <property type="entry name" value="EXPRESSED PROTEIN"/>
    <property type="match status" value="1"/>
</dbReference>
<evidence type="ECO:0000256" key="2">
    <source>
        <dbReference type="SAM" id="Phobius"/>
    </source>
</evidence>
<dbReference type="AlphaFoldDB" id="A0AAW1QUZ4"/>
<protein>
    <submittedName>
        <fullName evidence="3">Uncharacterized protein</fullName>
    </submittedName>
</protein>
<feature type="region of interest" description="Disordered" evidence="1">
    <location>
        <begin position="1"/>
        <end position="51"/>
    </location>
</feature>
<keyword evidence="2" id="KW-1133">Transmembrane helix</keyword>
<sequence length="128" mass="13705">MQCLTHPGLQQGSVRVSPGSQSPRLALRATSSGGSSSPVSRQRFNPQHRPLRLVSTAALGSSDDEDKKAIVREQEPDEFWQSKAEAKGANPMKDPLAIIGIASILLPFLILGLAIGTGFVDLGKTRMR</sequence>
<keyword evidence="4" id="KW-1185">Reference proteome</keyword>
<keyword evidence="2" id="KW-0812">Transmembrane</keyword>
<keyword evidence="2" id="KW-0472">Membrane</keyword>
<comment type="caution">
    <text evidence="3">The sequence shown here is derived from an EMBL/GenBank/DDBJ whole genome shotgun (WGS) entry which is preliminary data.</text>
</comment>
<dbReference type="GO" id="GO:0009507">
    <property type="term" value="C:chloroplast"/>
    <property type="evidence" value="ECO:0007669"/>
    <property type="project" value="TreeGrafter"/>
</dbReference>
<evidence type="ECO:0000313" key="3">
    <source>
        <dbReference type="EMBL" id="KAK9825284.1"/>
    </source>
</evidence>
<name>A0AAW1QUZ4_9CHLO</name>
<feature type="transmembrane region" description="Helical" evidence="2">
    <location>
        <begin position="96"/>
        <end position="120"/>
    </location>
</feature>